<evidence type="ECO:0000256" key="3">
    <source>
        <dbReference type="ARBA" id="ARBA00023125"/>
    </source>
</evidence>
<dbReference type="GeneID" id="8383018"/>
<dbReference type="AlphaFoldDB" id="C7NTU4"/>
<proteinExistence type="predicted"/>
<keyword evidence="8" id="KW-1185">Reference proteome</keyword>
<name>C7NTU4_HALUD</name>
<organism evidence="7 8">
    <name type="scientific">Halorhabdus utahensis (strain DSM 12940 / JCM 11049 / AX-2)</name>
    <dbReference type="NCBI Taxonomy" id="519442"/>
    <lineage>
        <taxon>Archaea</taxon>
        <taxon>Methanobacteriati</taxon>
        <taxon>Methanobacteriota</taxon>
        <taxon>Stenosarchaea group</taxon>
        <taxon>Halobacteria</taxon>
        <taxon>Halobacteriales</taxon>
        <taxon>Haloarculaceae</taxon>
        <taxon>Halorhabdus</taxon>
    </lineage>
</organism>
<dbReference type="SUPFAM" id="SSF48498">
    <property type="entry name" value="Tetracyclin repressor-like, C-terminal domain"/>
    <property type="match status" value="1"/>
</dbReference>
<dbReference type="SUPFAM" id="SSF46689">
    <property type="entry name" value="Homeodomain-like"/>
    <property type="match status" value="1"/>
</dbReference>
<dbReference type="GO" id="GO:0003700">
    <property type="term" value="F:DNA-binding transcription factor activity"/>
    <property type="evidence" value="ECO:0007669"/>
    <property type="project" value="TreeGrafter"/>
</dbReference>
<dbReference type="InterPro" id="IPR023772">
    <property type="entry name" value="DNA-bd_HTH_TetR-type_CS"/>
</dbReference>
<dbReference type="Pfam" id="PF13977">
    <property type="entry name" value="TetR_C_6"/>
    <property type="match status" value="1"/>
</dbReference>
<keyword evidence="1" id="KW-0678">Repressor</keyword>
<dbReference type="eggNOG" id="arCOG02646">
    <property type="taxonomic scope" value="Archaea"/>
</dbReference>
<evidence type="ECO:0000313" key="8">
    <source>
        <dbReference type="Proteomes" id="UP000002071"/>
    </source>
</evidence>
<dbReference type="GO" id="GO:0000976">
    <property type="term" value="F:transcription cis-regulatory region binding"/>
    <property type="evidence" value="ECO:0007669"/>
    <property type="project" value="TreeGrafter"/>
</dbReference>
<feature type="DNA-binding region" description="H-T-H motif" evidence="5">
    <location>
        <begin position="26"/>
        <end position="45"/>
    </location>
</feature>
<dbReference type="PROSITE" id="PS50977">
    <property type="entry name" value="HTH_TETR_2"/>
    <property type="match status" value="1"/>
</dbReference>
<dbReference type="Gene3D" id="1.10.357.10">
    <property type="entry name" value="Tetracycline Repressor, domain 2"/>
    <property type="match status" value="1"/>
</dbReference>
<dbReference type="InterPro" id="IPR001647">
    <property type="entry name" value="HTH_TetR"/>
</dbReference>
<dbReference type="PANTHER" id="PTHR30055:SF234">
    <property type="entry name" value="HTH-TYPE TRANSCRIPTIONAL REGULATOR BETI"/>
    <property type="match status" value="1"/>
</dbReference>
<dbReference type="InterPro" id="IPR009057">
    <property type="entry name" value="Homeodomain-like_sf"/>
</dbReference>
<accession>C7NTU4</accession>
<dbReference type="InterPro" id="IPR036271">
    <property type="entry name" value="Tet_transcr_reg_TetR-rel_C_sf"/>
</dbReference>
<sequence>MDSETDEEILRATGRALCAHGFADLTIKHIAEESSLTTAAIHYHFDTKEALLTAFLDRSIDRIERQLAAETADPRRRLAQFLDVLFTPPETDDGEFAVALMELKAQAPYQDGFRDHFERFDQRMRQEVRAAVNEGIEAGEFATVDPATVARSVVTMANGGHVRGVALGEEPAETRAVVAAYLAQSLGWAPEVDA</sequence>
<keyword evidence="2" id="KW-0805">Transcription regulation</keyword>
<protein>
    <submittedName>
        <fullName evidence="7">Transcriptional regulator, TetR family</fullName>
    </submittedName>
</protein>
<evidence type="ECO:0000259" key="6">
    <source>
        <dbReference type="PROSITE" id="PS50977"/>
    </source>
</evidence>
<gene>
    <name evidence="7" type="ordered locus">Huta_0748</name>
</gene>
<dbReference type="PRINTS" id="PR00455">
    <property type="entry name" value="HTHTETR"/>
</dbReference>
<reference evidence="7 8" key="1">
    <citation type="journal article" date="2009" name="Stand. Genomic Sci.">
        <title>Complete genome sequence of Halorhabdus utahensis type strain (AX-2).</title>
        <authorList>
            <person name="Anderson I."/>
            <person name="Tindall B.J."/>
            <person name="Pomrenke H."/>
            <person name="Goker M."/>
            <person name="Lapidus A."/>
            <person name="Nolan M."/>
            <person name="Copeland A."/>
            <person name="Glavina Del Rio T."/>
            <person name="Chen F."/>
            <person name="Tice H."/>
            <person name="Cheng J.F."/>
            <person name="Lucas S."/>
            <person name="Chertkov O."/>
            <person name="Bruce D."/>
            <person name="Brettin T."/>
            <person name="Detter J.C."/>
            <person name="Han C."/>
            <person name="Goodwin L."/>
            <person name="Land M."/>
            <person name="Hauser L."/>
            <person name="Chang Y.J."/>
            <person name="Jeffries C.D."/>
            <person name="Pitluck S."/>
            <person name="Pati A."/>
            <person name="Mavromatis K."/>
            <person name="Ivanova N."/>
            <person name="Ovchinnikova G."/>
            <person name="Chen A."/>
            <person name="Palaniappan K."/>
            <person name="Chain P."/>
            <person name="Rohde M."/>
            <person name="Bristow J."/>
            <person name="Eisen J.A."/>
            <person name="Markowitz V."/>
            <person name="Hugenholtz P."/>
            <person name="Kyrpides N.C."/>
            <person name="Klenk H.P."/>
        </authorList>
    </citation>
    <scope>NUCLEOTIDE SEQUENCE [LARGE SCALE GENOMIC DNA]</scope>
    <source>
        <strain evidence="8">DSM 12940 / JCM 11049 / AX-2</strain>
    </source>
</reference>
<evidence type="ECO:0000256" key="1">
    <source>
        <dbReference type="ARBA" id="ARBA00022491"/>
    </source>
</evidence>
<dbReference type="KEGG" id="hut:Huta_0748"/>
<dbReference type="RefSeq" id="WP_015788513.1">
    <property type="nucleotide sequence ID" value="NC_013158.1"/>
</dbReference>
<evidence type="ECO:0000313" key="7">
    <source>
        <dbReference type="EMBL" id="ACV10933.1"/>
    </source>
</evidence>
<evidence type="ECO:0000256" key="2">
    <source>
        <dbReference type="ARBA" id="ARBA00023015"/>
    </source>
</evidence>
<feature type="domain" description="HTH tetR-type" evidence="6">
    <location>
        <begin position="3"/>
        <end position="63"/>
    </location>
</feature>
<keyword evidence="4" id="KW-0804">Transcription</keyword>
<dbReference type="OrthoDB" id="135877at2157"/>
<dbReference type="InterPro" id="IPR050109">
    <property type="entry name" value="HTH-type_TetR-like_transc_reg"/>
</dbReference>
<dbReference type="Pfam" id="PF00440">
    <property type="entry name" value="TetR_N"/>
    <property type="match status" value="1"/>
</dbReference>
<dbReference type="STRING" id="519442.Huta_0748"/>
<dbReference type="HOGENOM" id="CLU_069356_15_3_2"/>
<evidence type="ECO:0000256" key="4">
    <source>
        <dbReference type="ARBA" id="ARBA00023163"/>
    </source>
</evidence>
<evidence type="ECO:0000256" key="5">
    <source>
        <dbReference type="PROSITE-ProRule" id="PRU00335"/>
    </source>
</evidence>
<dbReference type="EMBL" id="CP001687">
    <property type="protein sequence ID" value="ACV10933.1"/>
    <property type="molecule type" value="Genomic_DNA"/>
</dbReference>
<dbReference type="InterPro" id="IPR039538">
    <property type="entry name" value="BetI_C"/>
</dbReference>
<dbReference type="Proteomes" id="UP000002071">
    <property type="component" value="Chromosome"/>
</dbReference>
<dbReference type="PROSITE" id="PS01081">
    <property type="entry name" value="HTH_TETR_1"/>
    <property type="match status" value="1"/>
</dbReference>
<keyword evidence="3 5" id="KW-0238">DNA-binding</keyword>
<dbReference type="PANTHER" id="PTHR30055">
    <property type="entry name" value="HTH-TYPE TRANSCRIPTIONAL REGULATOR RUTR"/>
    <property type="match status" value="1"/>
</dbReference>